<keyword evidence="1" id="KW-0285">Flavoprotein</keyword>
<comment type="caution">
    <text evidence="5">The sequence shown here is derived from an EMBL/GenBank/DDBJ whole genome shotgun (WGS) entry which is preliminary data.</text>
</comment>
<comment type="catalytic activity">
    <reaction evidence="3">
        <text>[thioredoxin]-dithiol + NADP(+) = [thioredoxin]-disulfide + NADPH + H(+)</text>
        <dbReference type="Rhea" id="RHEA:20345"/>
        <dbReference type="Rhea" id="RHEA-COMP:10698"/>
        <dbReference type="Rhea" id="RHEA-COMP:10700"/>
        <dbReference type="ChEBI" id="CHEBI:15378"/>
        <dbReference type="ChEBI" id="CHEBI:29950"/>
        <dbReference type="ChEBI" id="CHEBI:50058"/>
        <dbReference type="ChEBI" id="CHEBI:57783"/>
        <dbReference type="ChEBI" id="CHEBI:58349"/>
        <dbReference type="EC" id="1.8.1.9"/>
    </reaction>
</comment>
<dbReference type="CDD" id="cd00038">
    <property type="entry name" value="CAP_ED"/>
    <property type="match status" value="1"/>
</dbReference>
<proteinExistence type="predicted"/>
<dbReference type="Gene3D" id="3.50.50.60">
    <property type="entry name" value="FAD/NAD(P)-binding domain"/>
    <property type="match status" value="2"/>
</dbReference>
<dbReference type="PANTHER" id="PTHR48105">
    <property type="entry name" value="THIOREDOXIN REDUCTASE 1-RELATED-RELATED"/>
    <property type="match status" value="1"/>
</dbReference>
<dbReference type="SUPFAM" id="SSF51905">
    <property type="entry name" value="FAD/NAD(P)-binding domain"/>
    <property type="match status" value="1"/>
</dbReference>
<dbReference type="PROSITE" id="PS50042">
    <property type="entry name" value="CNMP_BINDING_3"/>
    <property type="match status" value="1"/>
</dbReference>
<dbReference type="InterPro" id="IPR000595">
    <property type="entry name" value="cNMP-bd_dom"/>
</dbReference>
<feature type="domain" description="Cyclic nucleotide-binding" evidence="4">
    <location>
        <begin position="22"/>
        <end position="130"/>
    </location>
</feature>
<sequence>MTTPQSDPAKPVLTEAQWARLKKYGTVQEVRAGTWLFRAGEESCDLIMVESGGVQVLRPGAANLDDAVVADYQAGQFTGELNLITEQATYLDARASLPGVIYRIGPAAFRAMMSEDTELSDLVLQTLLARRQNLRFGAASHSVEILGSSVSAAALALRTYAARQQLPHVWTDIDTPEGRTLAEAFHAATADLPIVVTSTAVLRRATPGELAQNLGLSYQPVPGAVHDVVVIGGGPAGLAAAVYGASEGLKTLLLDSVAAGGQAAASSRIENYLGFTSGISGAELTARASVQAQKFGARIASPCEVARLDPWSAGNIRIVLTGGVEIAARSVVIASGARYTSLPLDRWTDFEGAGIYYAATEIEARACGPNPVVVVGGANSAGQAALYLAGRGSEVTLAVRGEDLGARMSSYLADRILAHPNIVVRTGTQVTALHGGEALEAVTLKGKNETGEFEVQQPCTGLFCFIGASPATEWMSGIAVDDHGFILTDSRLDDATLTGPWEDLGRKPLPFETSQPRVFAAGDVRAGSMKRVAAAVGEGASAISSVHSALGVAAV</sequence>
<dbReference type="SMART" id="SM00100">
    <property type="entry name" value="cNMP"/>
    <property type="match status" value="1"/>
</dbReference>
<evidence type="ECO:0000256" key="3">
    <source>
        <dbReference type="ARBA" id="ARBA00048132"/>
    </source>
</evidence>
<evidence type="ECO:0000256" key="2">
    <source>
        <dbReference type="ARBA" id="ARBA00023002"/>
    </source>
</evidence>
<accession>A0ABQ3M508</accession>
<organism evidence="5 6">
    <name type="scientific">Lentzea cavernae</name>
    <dbReference type="NCBI Taxonomy" id="2020703"/>
    <lineage>
        <taxon>Bacteria</taxon>
        <taxon>Bacillati</taxon>
        <taxon>Actinomycetota</taxon>
        <taxon>Actinomycetes</taxon>
        <taxon>Pseudonocardiales</taxon>
        <taxon>Pseudonocardiaceae</taxon>
        <taxon>Lentzea</taxon>
    </lineage>
</organism>
<dbReference type="InterPro" id="IPR023753">
    <property type="entry name" value="FAD/NAD-binding_dom"/>
</dbReference>
<evidence type="ECO:0000313" key="6">
    <source>
        <dbReference type="Proteomes" id="UP000605568"/>
    </source>
</evidence>
<dbReference type="Gene3D" id="2.60.120.10">
    <property type="entry name" value="Jelly Rolls"/>
    <property type="match status" value="1"/>
</dbReference>
<gene>
    <name evidence="5" type="primary">trxB</name>
    <name evidence="5" type="ORF">GCM10017774_12990</name>
</gene>
<dbReference type="PRINTS" id="PR00368">
    <property type="entry name" value="FADPNR"/>
</dbReference>
<dbReference type="RefSeq" id="WP_191296622.1">
    <property type="nucleotide sequence ID" value="NZ_BNAR01000002.1"/>
</dbReference>
<protein>
    <submittedName>
        <fullName evidence="5">Thioredoxin reductase</fullName>
    </submittedName>
</protein>
<dbReference type="EMBL" id="BNAR01000002">
    <property type="protein sequence ID" value="GHH32296.1"/>
    <property type="molecule type" value="Genomic_DNA"/>
</dbReference>
<keyword evidence="6" id="KW-1185">Reference proteome</keyword>
<dbReference type="InterPro" id="IPR018490">
    <property type="entry name" value="cNMP-bd_dom_sf"/>
</dbReference>
<dbReference type="Pfam" id="PF00027">
    <property type="entry name" value="cNMP_binding"/>
    <property type="match status" value="1"/>
</dbReference>
<keyword evidence="2" id="KW-0560">Oxidoreductase</keyword>
<dbReference type="Pfam" id="PF07992">
    <property type="entry name" value="Pyr_redox_2"/>
    <property type="match status" value="1"/>
</dbReference>
<dbReference type="PRINTS" id="PR00469">
    <property type="entry name" value="PNDRDTASEII"/>
</dbReference>
<dbReference type="Proteomes" id="UP000605568">
    <property type="component" value="Unassembled WGS sequence"/>
</dbReference>
<reference evidence="6" key="1">
    <citation type="journal article" date="2019" name="Int. J. Syst. Evol. Microbiol.">
        <title>The Global Catalogue of Microorganisms (GCM) 10K type strain sequencing project: providing services to taxonomists for standard genome sequencing and annotation.</title>
        <authorList>
            <consortium name="The Broad Institute Genomics Platform"/>
            <consortium name="The Broad Institute Genome Sequencing Center for Infectious Disease"/>
            <person name="Wu L."/>
            <person name="Ma J."/>
        </authorList>
    </citation>
    <scope>NUCLEOTIDE SEQUENCE [LARGE SCALE GENOMIC DNA]</scope>
    <source>
        <strain evidence="6">CGMCC 4.7367</strain>
    </source>
</reference>
<dbReference type="InterPro" id="IPR036188">
    <property type="entry name" value="FAD/NAD-bd_sf"/>
</dbReference>
<name>A0ABQ3M508_9PSEU</name>
<evidence type="ECO:0000259" key="4">
    <source>
        <dbReference type="PROSITE" id="PS50042"/>
    </source>
</evidence>
<dbReference type="InterPro" id="IPR050097">
    <property type="entry name" value="Ferredoxin-NADP_redctase_2"/>
</dbReference>
<dbReference type="InterPro" id="IPR014710">
    <property type="entry name" value="RmlC-like_jellyroll"/>
</dbReference>
<evidence type="ECO:0000256" key="1">
    <source>
        <dbReference type="ARBA" id="ARBA00022630"/>
    </source>
</evidence>
<dbReference type="SUPFAM" id="SSF51206">
    <property type="entry name" value="cAMP-binding domain-like"/>
    <property type="match status" value="1"/>
</dbReference>
<evidence type="ECO:0000313" key="5">
    <source>
        <dbReference type="EMBL" id="GHH32296.1"/>
    </source>
</evidence>